<dbReference type="AlphaFoldDB" id="A0A7J8K4T0"/>
<keyword evidence="1" id="KW-0677">Repeat</keyword>
<feature type="compositionally biased region" description="Basic and acidic residues" evidence="5">
    <location>
        <begin position="91"/>
        <end position="100"/>
    </location>
</feature>
<feature type="compositionally biased region" description="Basic and acidic residues" evidence="5">
    <location>
        <begin position="273"/>
        <end position="283"/>
    </location>
</feature>
<dbReference type="EMBL" id="JACASE010000001">
    <property type="protein sequence ID" value="KAF6503856.1"/>
    <property type="molecule type" value="Genomic_DNA"/>
</dbReference>
<organism evidence="6 7">
    <name type="scientific">Rousettus aegyptiacus</name>
    <name type="common">Egyptian fruit bat</name>
    <name type="synonym">Pteropus aegyptiacus</name>
    <dbReference type="NCBI Taxonomy" id="9407"/>
    <lineage>
        <taxon>Eukaryota</taxon>
        <taxon>Metazoa</taxon>
        <taxon>Chordata</taxon>
        <taxon>Craniata</taxon>
        <taxon>Vertebrata</taxon>
        <taxon>Euteleostomi</taxon>
        <taxon>Mammalia</taxon>
        <taxon>Eutheria</taxon>
        <taxon>Laurasiatheria</taxon>
        <taxon>Chiroptera</taxon>
        <taxon>Yinpterochiroptera</taxon>
        <taxon>Pteropodoidea</taxon>
        <taxon>Pteropodidae</taxon>
        <taxon>Rousettinae</taxon>
        <taxon>Rousettus</taxon>
    </lineage>
</organism>
<dbReference type="InterPro" id="IPR002110">
    <property type="entry name" value="Ankyrin_rpt"/>
</dbReference>
<dbReference type="GO" id="GO:0005634">
    <property type="term" value="C:nucleus"/>
    <property type="evidence" value="ECO:0007669"/>
    <property type="project" value="TreeGrafter"/>
</dbReference>
<evidence type="ECO:0000256" key="3">
    <source>
        <dbReference type="PROSITE-ProRule" id="PRU00023"/>
    </source>
</evidence>
<dbReference type="GO" id="GO:0005737">
    <property type="term" value="C:cytoplasm"/>
    <property type="evidence" value="ECO:0007669"/>
    <property type="project" value="TreeGrafter"/>
</dbReference>
<dbReference type="Proteomes" id="UP000593571">
    <property type="component" value="Unassembled WGS sequence"/>
</dbReference>
<feature type="coiled-coil region" evidence="4">
    <location>
        <begin position="654"/>
        <end position="681"/>
    </location>
</feature>
<feature type="repeat" description="ANK" evidence="3">
    <location>
        <begin position="99"/>
        <end position="131"/>
    </location>
</feature>
<sequence>MTSSGLEWDYYEFEPVETSSLEYATPGANSLLLPANPINSHWSSNAISDWSMSNHTAPTSEIVQDPVATIKDMKEEKNQKNQRRKARKNPRRSETEKEGDQTALHRATVVGNTEVIAALIQEGCALDRQDKDGNTALHEASWHGFSQSVKLLVKAGANVLAKNKAGDTALHIAASLNHKKVVKILLEAGADGTIVNNAGQTPLETARYHNNPEVALLLTKAPQVLRFSRGRSLRKKRERLKEERRAQSVPRDEVAQSKGSVSAGDTPSSEQAAPRKEEAREDFLSASPEPQAKDNRRRKSRPKVSAFSDPTPPADQQPGHQKNLHAHTHPKKKPRHRCSSPPPPHEFRAYQLYTLYRGKDGKVMQAPINGCRCEPLINKLENQLEATVEEIKAELGSVQDKVNTKLGHMENRTQHQIRVLDKLMVERLSAERTECLNRLQQHSDMEKHEGEKRQMSLVEELKTWCMLKIQNLELKLSGDSRASRAKSTPSTCESSTGVDPSVVTAGPVAASDSSPQVVRPKEKALNSTVTHRLQQELSSSDCTGSRLRNVKVQTALLPLKEAARCDQQAGPCVDRGTQTKKSGKSGQTRHRAQQPAPSTSCGQPPPTTGSEQSASHIRDTSQALEITQYFFEAVATQMEKWYERKIEEARSQASQKAQQDKATLKEHIKSLEEELAKLRTKVQKEN</sequence>
<evidence type="ECO:0000256" key="4">
    <source>
        <dbReference type="SAM" id="Coils"/>
    </source>
</evidence>
<evidence type="ECO:0000256" key="1">
    <source>
        <dbReference type="ARBA" id="ARBA00022737"/>
    </source>
</evidence>
<evidence type="ECO:0000256" key="5">
    <source>
        <dbReference type="SAM" id="MobiDB-lite"/>
    </source>
</evidence>
<feature type="region of interest" description="Disordered" evidence="5">
    <location>
        <begin position="73"/>
        <end position="106"/>
    </location>
</feature>
<dbReference type="PROSITE" id="PS50088">
    <property type="entry name" value="ANK_REPEAT"/>
    <property type="match status" value="3"/>
</dbReference>
<dbReference type="Pfam" id="PF12796">
    <property type="entry name" value="Ank_2"/>
    <property type="match status" value="2"/>
</dbReference>
<dbReference type="SMART" id="SM00248">
    <property type="entry name" value="ANK"/>
    <property type="match status" value="4"/>
</dbReference>
<dbReference type="PANTHER" id="PTHR24203:SF84">
    <property type="entry name" value="ANKYRIN REPEAT DOMAIN-CONTAINING PROTEIN 6"/>
    <property type="match status" value="1"/>
</dbReference>
<feature type="compositionally biased region" description="Polar residues" evidence="5">
    <location>
        <begin position="595"/>
        <end position="618"/>
    </location>
</feature>
<dbReference type="PROSITE" id="PS50297">
    <property type="entry name" value="ANK_REP_REGION"/>
    <property type="match status" value="3"/>
</dbReference>
<feature type="compositionally biased region" description="Basic residues" evidence="5">
    <location>
        <begin position="80"/>
        <end position="90"/>
    </location>
</feature>
<feature type="compositionally biased region" description="Basic residues" evidence="5">
    <location>
        <begin position="322"/>
        <end position="338"/>
    </location>
</feature>
<comment type="caution">
    <text evidence="6">The sequence shown here is derived from an EMBL/GenBank/DDBJ whole genome shotgun (WGS) entry which is preliminary data.</text>
</comment>
<feature type="compositionally biased region" description="Polar residues" evidence="5">
    <location>
        <begin position="525"/>
        <end position="541"/>
    </location>
</feature>
<evidence type="ECO:0000313" key="6">
    <source>
        <dbReference type="EMBL" id="KAF6503856.1"/>
    </source>
</evidence>
<protein>
    <submittedName>
        <fullName evidence="6">Ankyrin repeat domain 6</fullName>
    </submittedName>
</protein>
<dbReference type="Gene3D" id="1.25.40.20">
    <property type="entry name" value="Ankyrin repeat-containing domain"/>
    <property type="match status" value="2"/>
</dbReference>
<gene>
    <name evidence="6" type="ORF">HJG63_000725</name>
</gene>
<feature type="compositionally biased region" description="Polar residues" evidence="5">
    <location>
        <begin position="257"/>
        <end position="271"/>
    </location>
</feature>
<dbReference type="SUPFAM" id="SSF48403">
    <property type="entry name" value="Ankyrin repeat"/>
    <property type="match status" value="1"/>
</dbReference>
<feature type="region of interest" description="Disordered" evidence="5">
    <location>
        <begin position="236"/>
        <end position="345"/>
    </location>
</feature>
<keyword evidence="2 3" id="KW-0040">ANK repeat</keyword>
<feature type="region of interest" description="Disordered" evidence="5">
    <location>
        <begin position="478"/>
        <end position="541"/>
    </location>
</feature>
<proteinExistence type="predicted"/>
<dbReference type="PANTHER" id="PTHR24203">
    <property type="entry name" value="ANKYRIN REPEAT FAMILY PROTEIN"/>
    <property type="match status" value="1"/>
</dbReference>
<accession>A0A7J8K4T0</accession>
<evidence type="ECO:0000313" key="7">
    <source>
        <dbReference type="Proteomes" id="UP000593571"/>
    </source>
</evidence>
<name>A0A7J8K4T0_ROUAE</name>
<feature type="region of interest" description="Disordered" evidence="5">
    <location>
        <begin position="566"/>
        <end position="618"/>
    </location>
</feature>
<feature type="compositionally biased region" description="Polar residues" evidence="5">
    <location>
        <begin position="485"/>
        <end position="498"/>
    </location>
</feature>
<feature type="repeat" description="ANK" evidence="3">
    <location>
        <begin position="165"/>
        <end position="197"/>
    </location>
</feature>
<dbReference type="FunFam" id="1.25.40.20:FF:000200">
    <property type="entry name" value="ankyrin repeat domain-containing protein 6"/>
    <property type="match status" value="1"/>
</dbReference>
<feature type="compositionally biased region" description="Basic and acidic residues" evidence="5">
    <location>
        <begin position="239"/>
        <end position="255"/>
    </location>
</feature>
<evidence type="ECO:0000256" key="2">
    <source>
        <dbReference type="ARBA" id="ARBA00023043"/>
    </source>
</evidence>
<dbReference type="InterPro" id="IPR036770">
    <property type="entry name" value="Ankyrin_rpt-contain_sf"/>
</dbReference>
<keyword evidence="4" id="KW-0175">Coiled coil</keyword>
<dbReference type="GO" id="GO:0090090">
    <property type="term" value="P:negative regulation of canonical Wnt signaling pathway"/>
    <property type="evidence" value="ECO:0007669"/>
    <property type="project" value="TreeGrafter"/>
</dbReference>
<keyword evidence="7" id="KW-1185">Reference proteome</keyword>
<reference evidence="6 7" key="1">
    <citation type="journal article" date="2020" name="Nature">
        <title>Six reference-quality genomes reveal evolution of bat adaptations.</title>
        <authorList>
            <person name="Jebb D."/>
            <person name="Huang Z."/>
            <person name="Pippel M."/>
            <person name="Hughes G.M."/>
            <person name="Lavrichenko K."/>
            <person name="Devanna P."/>
            <person name="Winkler S."/>
            <person name="Jermiin L.S."/>
            <person name="Skirmuntt E.C."/>
            <person name="Katzourakis A."/>
            <person name="Burkitt-Gray L."/>
            <person name="Ray D.A."/>
            <person name="Sullivan K.A.M."/>
            <person name="Roscito J.G."/>
            <person name="Kirilenko B.M."/>
            <person name="Davalos L.M."/>
            <person name="Corthals A.P."/>
            <person name="Power M.L."/>
            <person name="Jones G."/>
            <person name="Ransome R.D."/>
            <person name="Dechmann D.K.N."/>
            <person name="Locatelli A.G."/>
            <person name="Puechmaille S.J."/>
            <person name="Fedrigo O."/>
            <person name="Jarvis E.D."/>
            <person name="Hiller M."/>
            <person name="Vernes S.C."/>
            <person name="Myers E.W."/>
            <person name="Teeling E.C."/>
        </authorList>
    </citation>
    <scope>NUCLEOTIDE SEQUENCE [LARGE SCALE GENOMIC DNA]</scope>
    <source>
        <strain evidence="6">MRouAeg1</strain>
        <tissue evidence="6">Muscle</tissue>
    </source>
</reference>
<feature type="repeat" description="ANK" evidence="3">
    <location>
        <begin position="132"/>
        <end position="164"/>
    </location>
</feature>
<dbReference type="GO" id="GO:0046330">
    <property type="term" value="P:positive regulation of JNK cascade"/>
    <property type="evidence" value="ECO:0007669"/>
    <property type="project" value="TreeGrafter"/>
</dbReference>
<feature type="compositionally biased region" description="Basic residues" evidence="5">
    <location>
        <begin position="581"/>
        <end position="592"/>
    </location>
</feature>
<dbReference type="FunFam" id="1.25.40.20:FF:000370">
    <property type="entry name" value="Ankyrin repeat domain-containing protein 6"/>
    <property type="match status" value="1"/>
</dbReference>